<evidence type="ECO:0000256" key="3">
    <source>
        <dbReference type="ARBA" id="ARBA00022989"/>
    </source>
</evidence>
<feature type="transmembrane region" description="Helical" evidence="5">
    <location>
        <begin position="33"/>
        <end position="56"/>
    </location>
</feature>
<dbReference type="EMBL" id="JAEDXU010000001">
    <property type="protein sequence ID" value="MBP1044685.1"/>
    <property type="molecule type" value="Genomic_DNA"/>
</dbReference>
<dbReference type="InterPro" id="IPR052527">
    <property type="entry name" value="Metal_cation-efflux_comp"/>
</dbReference>
<dbReference type="Gene3D" id="1.20.120.1630">
    <property type="match status" value="1"/>
</dbReference>
<dbReference type="Pfam" id="PF04140">
    <property type="entry name" value="ICMT"/>
    <property type="match status" value="1"/>
</dbReference>
<comment type="caution">
    <text evidence="6">The sequence shown here is derived from an EMBL/GenBank/DDBJ whole genome shotgun (WGS) entry which is preliminary data.</text>
</comment>
<keyword evidence="7" id="KW-1185">Reference proteome</keyword>
<evidence type="ECO:0000256" key="4">
    <source>
        <dbReference type="ARBA" id="ARBA00023136"/>
    </source>
</evidence>
<gene>
    <name evidence="6" type="ORF">I6N96_00220</name>
</gene>
<reference evidence="6 7" key="1">
    <citation type="submission" date="2020-12" db="EMBL/GenBank/DDBJ databases">
        <title>Vagococcus allomyrinae sp. nov. and Enterococcus lavae sp. nov., isolated from the larvae of Allomyrina dichotoma.</title>
        <authorList>
            <person name="Lee S.D."/>
        </authorList>
    </citation>
    <scope>NUCLEOTIDE SEQUENCE [LARGE SCALE GENOMIC DNA]</scope>
    <source>
        <strain evidence="6 7">BWM-S5</strain>
    </source>
</reference>
<protein>
    <submittedName>
        <fullName evidence="6">Isoprenylcysteine carboxylmethyltransferase family protein</fullName>
    </submittedName>
</protein>
<dbReference type="PANTHER" id="PTHR43847:SF1">
    <property type="entry name" value="BLL3993 PROTEIN"/>
    <property type="match status" value="1"/>
</dbReference>
<dbReference type="Proteomes" id="UP000673375">
    <property type="component" value="Unassembled WGS sequence"/>
</dbReference>
<dbReference type="InterPro" id="IPR007269">
    <property type="entry name" value="ICMT_MeTrfase"/>
</dbReference>
<keyword evidence="3 5" id="KW-1133">Transmembrane helix</keyword>
<dbReference type="PANTHER" id="PTHR43847">
    <property type="entry name" value="BLL3993 PROTEIN"/>
    <property type="match status" value="1"/>
</dbReference>
<proteinExistence type="predicted"/>
<evidence type="ECO:0000313" key="7">
    <source>
        <dbReference type="Proteomes" id="UP000673375"/>
    </source>
</evidence>
<accession>A0ABS4CDR0</accession>
<comment type="subcellular location">
    <subcellularLocation>
        <location evidence="1">Membrane</location>
        <topology evidence="1">Multi-pass membrane protein</topology>
    </subcellularLocation>
</comment>
<feature type="transmembrane region" description="Helical" evidence="5">
    <location>
        <begin position="104"/>
        <end position="123"/>
    </location>
</feature>
<evidence type="ECO:0000256" key="5">
    <source>
        <dbReference type="SAM" id="Phobius"/>
    </source>
</evidence>
<feature type="transmembrane region" description="Helical" evidence="5">
    <location>
        <begin position="163"/>
        <end position="188"/>
    </location>
</feature>
<feature type="transmembrane region" description="Helical" evidence="5">
    <location>
        <begin position="6"/>
        <end position="26"/>
    </location>
</feature>
<feature type="transmembrane region" description="Helical" evidence="5">
    <location>
        <begin position="76"/>
        <end position="97"/>
    </location>
</feature>
<evidence type="ECO:0000256" key="1">
    <source>
        <dbReference type="ARBA" id="ARBA00004141"/>
    </source>
</evidence>
<sequence>MNSKLLFQALIKFVSGLAAISLLLLLPAGTFQFWNAWLLIGILFIPMFLLGIILFLKAPKLLTKRLNTKEKETEQVQVVSLSLVMFLAGFVVAGLDFRFGWSHLPLWLVILASIFLLVAYGSYAEVMRENMYLSRTVEVQENQQVIDTGLYGVVRHPMYSATVVLFLSMPVILGSVPAFFIFLIYPFLLVKRIKNEEMVLEQELKGYKEYKRKVKYRLIPFIW</sequence>
<evidence type="ECO:0000256" key="2">
    <source>
        <dbReference type="ARBA" id="ARBA00022692"/>
    </source>
</evidence>
<evidence type="ECO:0000313" key="6">
    <source>
        <dbReference type="EMBL" id="MBP1044685.1"/>
    </source>
</evidence>
<keyword evidence="4 5" id="KW-0472">Membrane</keyword>
<keyword evidence="2 5" id="KW-0812">Transmembrane</keyword>
<organism evidence="6 7">
    <name type="scientific">Enterococcus larvae</name>
    <dbReference type="NCBI Taxonomy" id="2794352"/>
    <lineage>
        <taxon>Bacteria</taxon>
        <taxon>Bacillati</taxon>
        <taxon>Bacillota</taxon>
        <taxon>Bacilli</taxon>
        <taxon>Lactobacillales</taxon>
        <taxon>Enterococcaceae</taxon>
        <taxon>Enterococcus</taxon>
    </lineage>
</organism>
<name>A0ABS4CDR0_9ENTE</name>